<accession>A0AA37WND7</accession>
<dbReference type="Proteomes" id="UP001156870">
    <property type="component" value="Unassembled WGS sequence"/>
</dbReference>
<dbReference type="PANTHER" id="PTHR45138">
    <property type="entry name" value="REGULATORY COMPONENTS OF SENSORY TRANSDUCTION SYSTEM"/>
    <property type="match status" value="1"/>
</dbReference>
<evidence type="ECO:0000313" key="7">
    <source>
        <dbReference type="Proteomes" id="UP001156870"/>
    </source>
</evidence>
<dbReference type="SMART" id="SM00267">
    <property type="entry name" value="GGDEF"/>
    <property type="match status" value="1"/>
</dbReference>
<dbReference type="EMBL" id="BSPD01000039">
    <property type="protein sequence ID" value="GLS26076.1"/>
    <property type="molecule type" value="Genomic_DNA"/>
</dbReference>
<evidence type="ECO:0000259" key="5">
    <source>
        <dbReference type="PROSITE" id="PS50887"/>
    </source>
</evidence>
<dbReference type="RefSeq" id="WP_232592976.1">
    <property type="nucleotide sequence ID" value="NZ_BSPD01000039.1"/>
</dbReference>
<dbReference type="InterPro" id="IPR029787">
    <property type="entry name" value="Nucleotide_cyclase"/>
</dbReference>
<dbReference type="InterPro" id="IPR043128">
    <property type="entry name" value="Rev_trsase/Diguanyl_cyclase"/>
</dbReference>
<dbReference type="EC" id="2.7.7.65" evidence="2"/>
<dbReference type="InterPro" id="IPR000160">
    <property type="entry name" value="GGDEF_dom"/>
</dbReference>
<dbReference type="AlphaFoldDB" id="A0AA37WND7"/>
<keyword evidence="7" id="KW-1185">Reference proteome</keyword>
<dbReference type="PROSITE" id="PS50113">
    <property type="entry name" value="PAC"/>
    <property type="match status" value="1"/>
</dbReference>
<comment type="cofactor">
    <cofactor evidence="1">
        <name>Mg(2+)</name>
        <dbReference type="ChEBI" id="CHEBI:18420"/>
    </cofactor>
</comment>
<gene>
    <name evidence="6" type="ORF">GCM10007877_17910</name>
</gene>
<protein>
    <recommendedName>
        <fullName evidence="2">diguanylate cyclase</fullName>
        <ecNumber evidence="2">2.7.7.65</ecNumber>
    </recommendedName>
</protein>
<proteinExistence type="predicted"/>
<dbReference type="Gene3D" id="3.30.70.270">
    <property type="match status" value="1"/>
</dbReference>
<dbReference type="GO" id="GO:0052621">
    <property type="term" value="F:diguanylate cyclase activity"/>
    <property type="evidence" value="ECO:0007669"/>
    <property type="project" value="UniProtKB-EC"/>
</dbReference>
<evidence type="ECO:0000259" key="4">
    <source>
        <dbReference type="PROSITE" id="PS50113"/>
    </source>
</evidence>
<dbReference type="PROSITE" id="PS50887">
    <property type="entry name" value="GGDEF"/>
    <property type="match status" value="1"/>
</dbReference>
<reference evidence="6 7" key="1">
    <citation type="journal article" date="2014" name="Int. J. Syst. Evol. Microbiol.">
        <title>Complete genome sequence of Corynebacterium casei LMG S-19264T (=DSM 44701T), isolated from a smear-ripened cheese.</title>
        <authorList>
            <consortium name="US DOE Joint Genome Institute (JGI-PGF)"/>
            <person name="Walter F."/>
            <person name="Albersmeier A."/>
            <person name="Kalinowski J."/>
            <person name="Ruckert C."/>
        </authorList>
    </citation>
    <scope>NUCLEOTIDE SEQUENCE [LARGE SCALE GENOMIC DNA]</scope>
    <source>
        <strain evidence="6 7">NBRC 110095</strain>
    </source>
</reference>
<evidence type="ECO:0000256" key="2">
    <source>
        <dbReference type="ARBA" id="ARBA00012528"/>
    </source>
</evidence>
<dbReference type="InterPro" id="IPR050469">
    <property type="entry name" value="Diguanylate_Cyclase"/>
</dbReference>
<name>A0AA37WND7_9GAMM</name>
<comment type="catalytic activity">
    <reaction evidence="3">
        <text>2 GTP = 3',3'-c-di-GMP + 2 diphosphate</text>
        <dbReference type="Rhea" id="RHEA:24898"/>
        <dbReference type="ChEBI" id="CHEBI:33019"/>
        <dbReference type="ChEBI" id="CHEBI:37565"/>
        <dbReference type="ChEBI" id="CHEBI:58805"/>
        <dbReference type="EC" id="2.7.7.65"/>
    </reaction>
</comment>
<dbReference type="Pfam" id="PF00990">
    <property type="entry name" value="GGDEF"/>
    <property type="match status" value="1"/>
</dbReference>
<evidence type="ECO:0000256" key="1">
    <source>
        <dbReference type="ARBA" id="ARBA00001946"/>
    </source>
</evidence>
<feature type="domain" description="PAC" evidence="4">
    <location>
        <begin position="130"/>
        <end position="182"/>
    </location>
</feature>
<dbReference type="PANTHER" id="PTHR45138:SF9">
    <property type="entry name" value="DIGUANYLATE CYCLASE DGCM-RELATED"/>
    <property type="match status" value="1"/>
</dbReference>
<organism evidence="6 7">
    <name type="scientific">Marinibactrum halimedae</name>
    <dbReference type="NCBI Taxonomy" id="1444977"/>
    <lineage>
        <taxon>Bacteria</taxon>
        <taxon>Pseudomonadati</taxon>
        <taxon>Pseudomonadota</taxon>
        <taxon>Gammaproteobacteria</taxon>
        <taxon>Cellvibrionales</taxon>
        <taxon>Cellvibrionaceae</taxon>
        <taxon>Marinibactrum</taxon>
    </lineage>
</organism>
<dbReference type="NCBIfam" id="TIGR00254">
    <property type="entry name" value="GGDEF"/>
    <property type="match status" value="1"/>
</dbReference>
<feature type="domain" description="GGDEF" evidence="5">
    <location>
        <begin position="214"/>
        <end position="349"/>
    </location>
</feature>
<dbReference type="SUPFAM" id="SSF55073">
    <property type="entry name" value="Nucleotide cyclase"/>
    <property type="match status" value="1"/>
</dbReference>
<dbReference type="Gene3D" id="3.30.450.20">
    <property type="entry name" value="PAS domain"/>
    <property type="match status" value="1"/>
</dbReference>
<sequence length="363" mass="39238">MHSDKLDNQVLTQLARAMDASSACVMVIGVPTGDVLYRNDAALQFYSDQRKVDCSSLTNKVANSAFDSVPNELTDAEITEYLFAWQTALEGGQMPSPSSGVTLSPAQFGSTLLAEHFSLGEQMVSGAQIGSVEAVINLGASCYKWGALSASPMYGEDGSVIANLIIWHDITAQKHKERVLQQAADYDPLTNVFSRQKIMSLAHRCVEHSKVSGSSIVCLMLDIDNFKSINDQYGHAVGDVVLQTFAATLSKNIRSSDVFGRIGGEEFLLIAPDTDLTEGVGFAEKLRQVIETMKISAVDVELKISTSIGVSLLDVNNEDDSLEDLMLSADQSLYRAKHLGRNRVCVSRAAIQSSAVAPIAMYN</sequence>
<dbReference type="CDD" id="cd01949">
    <property type="entry name" value="GGDEF"/>
    <property type="match status" value="1"/>
</dbReference>
<evidence type="ECO:0000313" key="6">
    <source>
        <dbReference type="EMBL" id="GLS26076.1"/>
    </source>
</evidence>
<dbReference type="InterPro" id="IPR000700">
    <property type="entry name" value="PAS-assoc_C"/>
</dbReference>
<evidence type="ECO:0000256" key="3">
    <source>
        <dbReference type="ARBA" id="ARBA00034247"/>
    </source>
</evidence>
<dbReference type="FunFam" id="3.30.70.270:FF:000001">
    <property type="entry name" value="Diguanylate cyclase domain protein"/>
    <property type="match status" value="1"/>
</dbReference>
<comment type="caution">
    <text evidence="6">The sequence shown here is derived from an EMBL/GenBank/DDBJ whole genome shotgun (WGS) entry which is preliminary data.</text>
</comment>